<evidence type="ECO:0000256" key="1">
    <source>
        <dbReference type="ARBA" id="ARBA00000085"/>
    </source>
</evidence>
<evidence type="ECO:0000256" key="4">
    <source>
        <dbReference type="ARBA" id="ARBA00022553"/>
    </source>
</evidence>
<comment type="subcellular location">
    <subcellularLocation>
        <location evidence="2">Membrane</location>
    </subcellularLocation>
</comment>
<dbReference type="SUPFAM" id="SSF55785">
    <property type="entry name" value="PYP-like sensor domain (PAS domain)"/>
    <property type="match status" value="1"/>
</dbReference>
<gene>
    <name evidence="13" type="ORF">SE18_13750</name>
</gene>
<dbReference type="STRING" id="70996.SE18_13750"/>
<dbReference type="PROSITE" id="PS50885">
    <property type="entry name" value="HAMP"/>
    <property type="match status" value="1"/>
</dbReference>
<keyword evidence="9" id="KW-1133">Transmembrane helix</keyword>
<evidence type="ECO:0000313" key="13">
    <source>
        <dbReference type="EMBL" id="KPL85960.1"/>
    </source>
</evidence>
<evidence type="ECO:0000259" key="11">
    <source>
        <dbReference type="PROSITE" id="PS50112"/>
    </source>
</evidence>
<proteinExistence type="predicted"/>
<dbReference type="GO" id="GO:0030295">
    <property type="term" value="F:protein kinase activator activity"/>
    <property type="evidence" value="ECO:0007669"/>
    <property type="project" value="TreeGrafter"/>
</dbReference>
<dbReference type="Pfam" id="PF08448">
    <property type="entry name" value="PAS_4"/>
    <property type="match status" value="1"/>
</dbReference>
<feature type="domain" description="PAS" evidence="11">
    <location>
        <begin position="332"/>
        <end position="386"/>
    </location>
</feature>
<dbReference type="PROSITE" id="PS50109">
    <property type="entry name" value="HIS_KIN"/>
    <property type="match status" value="1"/>
</dbReference>
<evidence type="ECO:0000256" key="3">
    <source>
        <dbReference type="ARBA" id="ARBA00012438"/>
    </source>
</evidence>
<dbReference type="CDD" id="cd00075">
    <property type="entry name" value="HATPase"/>
    <property type="match status" value="1"/>
</dbReference>
<dbReference type="AlphaFoldDB" id="A0A0P6XQ02"/>
<dbReference type="InterPro" id="IPR003661">
    <property type="entry name" value="HisK_dim/P_dom"/>
</dbReference>
<dbReference type="SMART" id="SM00091">
    <property type="entry name" value="PAS"/>
    <property type="match status" value="1"/>
</dbReference>
<dbReference type="PROSITE" id="PS50112">
    <property type="entry name" value="PAS"/>
    <property type="match status" value="1"/>
</dbReference>
<dbReference type="Pfam" id="PF00512">
    <property type="entry name" value="HisKA"/>
    <property type="match status" value="1"/>
</dbReference>
<accession>A0A0P6XQ02</accession>
<feature type="domain" description="HAMP" evidence="12">
    <location>
        <begin position="275"/>
        <end position="327"/>
    </location>
</feature>
<dbReference type="InterPro" id="IPR000014">
    <property type="entry name" value="PAS"/>
</dbReference>
<dbReference type="InterPro" id="IPR036097">
    <property type="entry name" value="HisK_dim/P_sf"/>
</dbReference>
<dbReference type="PANTHER" id="PTHR42878:SF13">
    <property type="entry name" value="HISTIDINE KINASE"/>
    <property type="match status" value="1"/>
</dbReference>
<evidence type="ECO:0000313" key="14">
    <source>
        <dbReference type="Proteomes" id="UP000050277"/>
    </source>
</evidence>
<dbReference type="PANTHER" id="PTHR42878">
    <property type="entry name" value="TWO-COMPONENT HISTIDINE KINASE"/>
    <property type="match status" value="1"/>
</dbReference>
<keyword evidence="8 9" id="KW-0472">Membrane</keyword>
<dbReference type="Gene3D" id="1.10.287.130">
    <property type="match status" value="1"/>
</dbReference>
<feature type="transmembrane region" description="Helical" evidence="9">
    <location>
        <begin position="12"/>
        <end position="37"/>
    </location>
</feature>
<dbReference type="RefSeq" id="WP_054535035.1">
    <property type="nucleotide sequence ID" value="NZ_LGKP01000022.1"/>
</dbReference>
<dbReference type="SMART" id="SM00388">
    <property type="entry name" value="HisKA"/>
    <property type="match status" value="1"/>
</dbReference>
<dbReference type="SUPFAM" id="SSF47384">
    <property type="entry name" value="Homodimeric domain of signal transducing histidine kinase"/>
    <property type="match status" value="1"/>
</dbReference>
<dbReference type="InterPro" id="IPR003660">
    <property type="entry name" value="HAMP_dom"/>
</dbReference>
<evidence type="ECO:0000256" key="8">
    <source>
        <dbReference type="ARBA" id="ARBA00023136"/>
    </source>
</evidence>
<dbReference type="Pfam" id="PF00672">
    <property type="entry name" value="HAMP"/>
    <property type="match status" value="1"/>
</dbReference>
<dbReference type="InterPro" id="IPR004358">
    <property type="entry name" value="Sig_transdc_His_kin-like_C"/>
</dbReference>
<dbReference type="CDD" id="cd06225">
    <property type="entry name" value="HAMP"/>
    <property type="match status" value="1"/>
</dbReference>
<dbReference type="Gene3D" id="3.30.450.20">
    <property type="entry name" value="PAS domain"/>
    <property type="match status" value="1"/>
</dbReference>
<dbReference type="SMART" id="SM00304">
    <property type="entry name" value="HAMP"/>
    <property type="match status" value="1"/>
</dbReference>
<sequence length="682" mass="74246">MQLRPKIRLPTLLIGVNLAVLIIAIVGIATVAISLLLELGDDQGLARVRQGVAIAQNDVQRSGNEVLTTAQLLAERPTLARLLQTNDQAALSTFLSQFQATSDLAGCAIYQNGQLLIAVGAEIPAMPAFEDRPLLLDGPLLRLAARVPLATDPSVIVAVWIELDQQYQAELSTILSLPVAIVPQQRLNNTNDPLSQTQTAALNSNSTTDSYLREQHHYIASAPLLASTGQPIGVVSVTLPDTQIRNSAQRLSEVLLTIALVGGILAFGLNLLVGRYVGGPLRRLTKAAAQIGRGDLTTPVAPAKGVEVGTLAGTLEDMRQRLRGLTADLQRQQSEANAILAGIVEGVFTVDRDRRIRYLNQQAANMLGIEPEQAIGRFCGDVLQPQLIDGVRPCEQACPIIHARFRGQAQATEHLQLRDGRRRTVIITSSGDLEHNHVQVMRDETDIETSRRLRDTILATISHEFRTPLSAQLASLELLLDQLPQLSTAQIRQLIVSLQRGALRLTYLIDNLLESARIEAGQLTIRRSEIALDSVVEAAVELMLPLIQQRRQQVEVDLPYPLPNVAGDATRLTQVFVNLLANASKFSPPDTTIGIGGEVSAEHLRVWVEDEGPGMPPSPSESPFRLFVRGRNEPEQSGAGLGLWIVQSIIERHDGRIHVPARSLGTRIVIELPRGSDENFSR</sequence>
<keyword evidence="9" id="KW-0812">Transmembrane</keyword>
<feature type="transmembrane region" description="Helical" evidence="9">
    <location>
        <begin position="254"/>
        <end position="273"/>
    </location>
</feature>
<dbReference type="Gene3D" id="3.30.565.10">
    <property type="entry name" value="Histidine kinase-like ATPase, C-terminal domain"/>
    <property type="match status" value="1"/>
</dbReference>
<evidence type="ECO:0000259" key="10">
    <source>
        <dbReference type="PROSITE" id="PS50109"/>
    </source>
</evidence>
<dbReference type="PRINTS" id="PR00344">
    <property type="entry name" value="BCTRLSENSOR"/>
</dbReference>
<comment type="catalytic activity">
    <reaction evidence="1">
        <text>ATP + protein L-histidine = ADP + protein N-phospho-L-histidine.</text>
        <dbReference type="EC" id="2.7.13.3"/>
    </reaction>
</comment>
<dbReference type="GO" id="GO:0007234">
    <property type="term" value="P:osmosensory signaling via phosphorelay pathway"/>
    <property type="evidence" value="ECO:0007669"/>
    <property type="project" value="TreeGrafter"/>
</dbReference>
<dbReference type="CDD" id="cd00082">
    <property type="entry name" value="HisKA"/>
    <property type="match status" value="1"/>
</dbReference>
<dbReference type="InterPro" id="IPR036890">
    <property type="entry name" value="HATPase_C_sf"/>
</dbReference>
<evidence type="ECO:0000256" key="6">
    <source>
        <dbReference type="ARBA" id="ARBA00022777"/>
    </source>
</evidence>
<keyword evidence="6" id="KW-0418">Kinase</keyword>
<dbReference type="SUPFAM" id="SSF55874">
    <property type="entry name" value="ATPase domain of HSP90 chaperone/DNA topoisomerase II/histidine kinase"/>
    <property type="match status" value="1"/>
</dbReference>
<keyword evidence="7" id="KW-0902">Two-component regulatory system</keyword>
<comment type="caution">
    <text evidence="13">The sequence shown here is derived from an EMBL/GenBank/DDBJ whole genome shotgun (WGS) entry which is preliminary data.</text>
</comment>
<evidence type="ECO:0000256" key="7">
    <source>
        <dbReference type="ARBA" id="ARBA00023012"/>
    </source>
</evidence>
<dbReference type="SUPFAM" id="SSF158472">
    <property type="entry name" value="HAMP domain-like"/>
    <property type="match status" value="1"/>
</dbReference>
<dbReference type="GO" id="GO:0000155">
    <property type="term" value="F:phosphorelay sensor kinase activity"/>
    <property type="evidence" value="ECO:0007669"/>
    <property type="project" value="InterPro"/>
</dbReference>
<dbReference type="Pfam" id="PF02518">
    <property type="entry name" value="HATPase_c"/>
    <property type="match status" value="1"/>
</dbReference>
<dbReference type="Proteomes" id="UP000050277">
    <property type="component" value="Unassembled WGS sequence"/>
</dbReference>
<dbReference type="InterPro" id="IPR035965">
    <property type="entry name" value="PAS-like_dom_sf"/>
</dbReference>
<keyword evidence="5" id="KW-0808">Transferase</keyword>
<dbReference type="InterPro" id="IPR003594">
    <property type="entry name" value="HATPase_dom"/>
</dbReference>
<dbReference type="OrthoDB" id="9809766at2"/>
<dbReference type="CDD" id="cd00130">
    <property type="entry name" value="PAS"/>
    <property type="match status" value="1"/>
</dbReference>
<keyword evidence="14" id="KW-1185">Reference proteome</keyword>
<dbReference type="GO" id="GO:0016020">
    <property type="term" value="C:membrane"/>
    <property type="evidence" value="ECO:0007669"/>
    <property type="project" value="UniProtKB-SubCell"/>
</dbReference>
<reference evidence="13 14" key="1">
    <citation type="submission" date="2015-07" db="EMBL/GenBank/DDBJ databases">
        <title>Whole genome sequence of Herpetosiphon geysericola DSM 7119.</title>
        <authorList>
            <person name="Hemp J."/>
            <person name="Ward L.M."/>
            <person name="Pace L.A."/>
            <person name="Fischer W.W."/>
        </authorList>
    </citation>
    <scope>NUCLEOTIDE SEQUENCE [LARGE SCALE GENOMIC DNA]</scope>
    <source>
        <strain evidence="13 14">DSM 7119</strain>
    </source>
</reference>
<evidence type="ECO:0000259" key="12">
    <source>
        <dbReference type="PROSITE" id="PS50885"/>
    </source>
</evidence>
<dbReference type="SMART" id="SM00387">
    <property type="entry name" value="HATPase_c"/>
    <property type="match status" value="1"/>
</dbReference>
<feature type="domain" description="Histidine kinase" evidence="10">
    <location>
        <begin position="460"/>
        <end position="676"/>
    </location>
</feature>
<dbReference type="EC" id="2.7.13.3" evidence="3"/>
<name>A0A0P6XQ02_9CHLR</name>
<evidence type="ECO:0000256" key="5">
    <source>
        <dbReference type="ARBA" id="ARBA00022679"/>
    </source>
</evidence>
<dbReference type="InterPro" id="IPR005467">
    <property type="entry name" value="His_kinase_dom"/>
</dbReference>
<evidence type="ECO:0000256" key="9">
    <source>
        <dbReference type="SAM" id="Phobius"/>
    </source>
</evidence>
<dbReference type="Gene3D" id="6.10.340.10">
    <property type="match status" value="1"/>
</dbReference>
<evidence type="ECO:0000256" key="2">
    <source>
        <dbReference type="ARBA" id="ARBA00004370"/>
    </source>
</evidence>
<dbReference type="InterPro" id="IPR050351">
    <property type="entry name" value="BphY/WalK/GraS-like"/>
</dbReference>
<protein>
    <recommendedName>
        <fullName evidence="3">histidine kinase</fullName>
        <ecNumber evidence="3">2.7.13.3</ecNumber>
    </recommendedName>
</protein>
<dbReference type="InterPro" id="IPR013656">
    <property type="entry name" value="PAS_4"/>
</dbReference>
<dbReference type="GO" id="GO:0000156">
    <property type="term" value="F:phosphorelay response regulator activity"/>
    <property type="evidence" value="ECO:0007669"/>
    <property type="project" value="TreeGrafter"/>
</dbReference>
<keyword evidence="4" id="KW-0597">Phosphoprotein</keyword>
<organism evidence="13 14">
    <name type="scientific">Herpetosiphon geysericola</name>
    <dbReference type="NCBI Taxonomy" id="70996"/>
    <lineage>
        <taxon>Bacteria</taxon>
        <taxon>Bacillati</taxon>
        <taxon>Chloroflexota</taxon>
        <taxon>Chloroflexia</taxon>
        <taxon>Herpetosiphonales</taxon>
        <taxon>Herpetosiphonaceae</taxon>
        <taxon>Herpetosiphon</taxon>
    </lineage>
</organism>
<dbReference type="EMBL" id="LGKP01000022">
    <property type="protein sequence ID" value="KPL85960.1"/>
    <property type="molecule type" value="Genomic_DNA"/>
</dbReference>